<comment type="caution">
    <text evidence="1">The sequence shown here is derived from an EMBL/GenBank/DDBJ whole genome shotgun (WGS) entry which is preliminary data.</text>
</comment>
<proteinExistence type="predicted"/>
<keyword evidence="2" id="KW-1185">Reference proteome</keyword>
<gene>
    <name evidence="1" type="ORF">E2C01_055198</name>
</gene>
<sequence length="46" mass="5214">MCSFSLTNSNIFSTCGHHIFKPFSVTSQHKQSRKCRSCLATDFSSR</sequence>
<evidence type="ECO:0000313" key="2">
    <source>
        <dbReference type="Proteomes" id="UP000324222"/>
    </source>
</evidence>
<dbReference type="Proteomes" id="UP000324222">
    <property type="component" value="Unassembled WGS sequence"/>
</dbReference>
<organism evidence="1 2">
    <name type="scientific">Portunus trituberculatus</name>
    <name type="common">Swimming crab</name>
    <name type="synonym">Neptunus trituberculatus</name>
    <dbReference type="NCBI Taxonomy" id="210409"/>
    <lineage>
        <taxon>Eukaryota</taxon>
        <taxon>Metazoa</taxon>
        <taxon>Ecdysozoa</taxon>
        <taxon>Arthropoda</taxon>
        <taxon>Crustacea</taxon>
        <taxon>Multicrustacea</taxon>
        <taxon>Malacostraca</taxon>
        <taxon>Eumalacostraca</taxon>
        <taxon>Eucarida</taxon>
        <taxon>Decapoda</taxon>
        <taxon>Pleocyemata</taxon>
        <taxon>Brachyura</taxon>
        <taxon>Eubrachyura</taxon>
        <taxon>Portunoidea</taxon>
        <taxon>Portunidae</taxon>
        <taxon>Portuninae</taxon>
        <taxon>Portunus</taxon>
    </lineage>
</organism>
<accession>A0A5B7GX02</accession>
<reference evidence="1 2" key="1">
    <citation type="submission" date="2019-05" db="EMBL/GenBank/DDBJ databases">
        <title>Another draft genome of Portunus trituberculatus and its Hox gene families provides insights of decapod evolution.</title>
        <authorList>
            <person name="Jeong J.-H."/>
            <person name="Song I."/>
            <person name="Kim S."/>
            <person name="Choi T."/>
            <person name="Kim D."/>
            <person name="Ryu S."/>
            <person name="Kim W."/>
        </authorList>
    </citation>
    <scope>NUCLEOTIDE SEQUENCE [LARGE SCALE GENOMIC DNA]</scope>
    <source>
        <tissue evidence="1">Muscle</tissue>
    </source>
</reference>
<dbReference type="EMBL" id="VSRR010018239">
    <property type="protein sequence ID" value="MPC61134.1"/>
    <property type="molecule type" value="Genomic_DNA"/>
</dbReference>
<protein>
    <submittedName>
        <fullName evidence="1">Uncharacterized protein</fullName>
    </submittedName>
</protein>
<evidence type="ECO:0000313" key="1">
    <source>
        <dbReference type="EMBL" id="MPC61134.1"/>
    </source>
</evidence>
<name>A0A5B7GX02_PORTR</name>
<dbReference type="AlphaFoldDB" id="A0A5B7GX02"/>